<dbReference type="SUPFAM" id="SSF64182">
    <property type="entry name" value="DHH phosphoesterases"/>
    <property type="match status" value="1"/>
</dbReference>
<gene>
    <name evidence="2" type="ORF">IAA96_06325</name>
</gene>
<dbReference type="EMBL" id="JADIMS010000116">
    <property type="protein sequence ID" value="MBO8450704.1"/>
    <property type="molecule type" value="Genomic_DNA"/>
</dbReference>
<dbReference type="Pfam" id="PF01368">
    <property type="entry name" value="DHH"/>
    <property type="match status" value="1"/>
</dbReference>
<dbReference type="PANTHER" id="PTHR47618:SF1">
    <property type="entry name" value="BIFUNCTIONAL OLIGORIBONUCLEASE AND PAP PHOSPHATASE NRNA"/>
    <property type="match status" value="1"/>
</dbReference>
<name>A0A9D9HH04_9SPIR</name>
<dbReference type="PANTHER" id="PTHR47618">
    <property type="entry name" value="BIFUNCTIONAL OLIGORIBONUCLEASE AND PAP PHOSPHATASE NRNA"/>
    <property type="match status" value="1"/>
</dbReference>
<dbReference type="Gene3D" id="3.90.1640.10">
    <property type="entry name" value="inorganic pyrophosphatase (n-terminal core)"/>
    <property type="match status" value="1"/>
</dbReference>
<proteinExistence type="predicted"/>
<reference evidence="2" key="2">
    <citation type="journal article" date="2021" name="PeerJ">
        <title>Extensive microbial diversity within the chicken gut microbiome revealed by metagenomics and culture.</title>
        <authorList>
            <person name="Gilroy R."/>
            <person name="Ravi A."/>
            <person name="Getino M."/>
            <person name="Pursley I."/>
            <person name="Horton D.L."/>
            <person name="Alikhan N.F."/>
            <person name="Baker D."/>
            <person name="Gharbi K."/>
            <person name="Hall N."/>
            <person name="Watson M."/>
            <person name="Adriaenssens E.M."/>
            <person name="Foster-Nyarko E."/>
            <person name="Jarju S."/>
            <person name="Secka A."/>
            <person name="Antonio M."/>
            <person name="Oren A."/>
            <person name="Chaudhuri R.R."/>
            <person name="La Ragione R."/>
            <person name="Hildebrand F."/>
            <person name="Pallen M.J."/>
        </authorList>
    </citation>
    <scope>NUCLEOTIDE SEQUENCE</scope>
    <source>
        <strain evidence="2">B3-4054</strain>
    </source>
</reference>
<feature type="domain" description="DDH" evidence="1">
    <location>
        <begin position="35"/>
        <end position="197"/>
    </location>
</feature>
<dbReference type="AlphaFoldDB" id="A0A9D9HH04"/>
<sequence length="389" mass="43694">MEKTEEKKRAFSTIAEKNAAMERILNNIQDKNSFLLLGHTGVDEDCIAALVSMAIMLTKFGKSPVIYMAERIPDQLLYLANICAYNKIPVLHDSAGITGQPDVVCILDTPKLSMLSADEKIRSFFSGALVLEIDHHLQADATTCGQPGYCYVDRASSTCELLAGICYKLNRRTTLLKKYHIEEFLTRNLALCLLTGIIGDTKLGSTLKTNREKFFYRYFTQYFTRILIKSYRKNSGNYTDIEDIFSTVQQFSAEEKEIHQELLAFSHFSKQTGAIFLTEPQSADFLQKHSGQTFVKVIKTVTDFLAERSGKIGVTAYYDSPHAGGKIQYRLRAAPGCTAVDFRKILETFRITDGGGHPGAVGFRLDSGKFSAEQIREFQYQLIRTLDAL</sequence>
<evidence type="ECO:0000259" key="1">
    <source>
        <dbReference type="Pfam" id="PF01368"/>
    </source>
</evidence>
<comment type="caution">
    <text evidence="2">The sequence shown here is derived from an EMBL/GenBank/DDBJ whole genome shotgun (WGS) entry which is preliminary data.</text>
</comment>
<protein>
    <submittedName>
        <fullName evidence="2">Phosphoesterase</fullName>
    </submittedName>
</protein>
<reference evidence="2" key="1">
    <citation type="submission" date="2020-10" db="EMBL/GenBank/DDBJ databases">
        <authorList>
            <person name="Gilroy R."/>
        </authorList>
    </citation>
    <scope>NUCLEOTIDE SEQUENCE</scope>
    <source>
        <strain evidence="2">B3-4054</strain>
    </source>
</reference>
<evidence type="ECO:0000313" key="2">
    <source>
        <dbReference type="EMBL" id="MBO8450704.1"/>
    </source>
</evidence>
<dbReference type="InterPro" id="IPR001667">
    <property type="entry name" value="DDH_dom"/>
</dbReference>
<evidence type="ECO:0000313" key="3">
    <source>
        <dbReference type="Proteomes" id="UP000823616"/>
    </source>
</evidence>
<organism evidence="2 3">
    <name type="scientific">Candidatus Avitreponema avistercoris</name>
    <dbReference type="NCBI Taxonomy" id="2840705"/>
    <lineage>
        <taxon>Bacteria</taxon>
        <taxon>Pseudomonadati</taxon>
        <taxon>Spirochaetota</taxon>
        <taxon>Spirochaetia</taxon>
        <taxon>Spirochaetales</taxon>
        <taxon>Candidatus Avitreponema</taxon>
    </lineage>
</organism>
<accession>A0A9D9HH04</accession>
<dbReference type="Proteomes" id="UP000823616">
    <property type="component" value="Unassembled WGS sequence"/>
</dbReference>
<dbReference type="InterPro" id="IPR038763">
    <property type="entry name" value="DHH_sf"/>
</dbReference>
<dbReference type="InterPro" id="IPR051319">
    <property type="entry name" value="Oligoribo/pAp-PDE_c-di-AMP_PDE"/>
</dbReference>